<name>A0A1G4EXU4_BACMY</name>
<dbReference type="AlphaFoldDB" id="A0A1G4EXU4"/>
<organism evidence="1 2">
    <name type="scientific">Bacillus mycoides</name>
    <dbReference type="NCBI Taxonomy" id="1405"/>
    <lineage>
        <taxon>Bacteria</taxon>
        <taxon>Bacillati</taxon>
        <taxon>Bacillota</taxon>
        <taxon>Bacilli</taxon>
        <taxon>Bacillales</taxon>
        <taxon>Bacillaceae</taxon>
        <taxon>Bacillus</taxon>
        <taxon>Bacillus cereus group</taxon>
    </lineage>
</organism>
<protein>
    <submittedName>
        <fullName evidence="1">Uncharacterized protein</fullName>
    </submittedName>
</protein>
<evidence type="ECO:0000313" key="2">
    <source>
        <dbReference type="Proteomes" id="UP000195696"/>
    </source>
</evidence>
<dbReference type="RefSeq" id="WP_088099807.1">
    <property type="nucleotide sequence ID" value="NZ_FMAK01000080.1"/>
</dbReference>
<proteinExistence type="predicted"/>
<dbReference type="Pfam" id="PF13289">
    <property type="entry name" value="SIR2_2"/>
    <property type="match status" value="1"/>
</dbReference>
<sequence>MSYKRYQEEYIEDIKNTLDEMGTQPILFIGSGLSKRYFQAPNWIELLEILKQRCPEIPEEVGSYIQDGLTPEDIGSIFTKHYKKWAWKNKEKYPEDLFKTGTPIDVYIKHEIKNIFEEITPLTLDRIENAGHIQEIEHIKDIQPHAVITTNYDTFLETILPEYQPIVGQEILRPDTMSIGEIFKIHGSVTNIQELVFNNEDYELFLKKKKYLSAKLLTFFAEHPLLFIGYSGQDQDIQAILSDIDEIISINGELISNIYFLSYNPNLTESAQPKKEKIFVIQGKEIRVKHIEANSFEWILEAFAANKAVENVHPKLLRALLARTYKLVRSDIPRRSVDVNFEMISNILENDEDLPKLYGVSILDNAGDINFQFPYTLTQVGENLGYKGWHGADDLITRIWREKGINIKASDNRYHVTIQVGKKTRLNKYSKEALDLLKKVKSGMEYSVDIQGQGVPKHLADSIR</sequence>
<dbReference type="EMBL" id="FMAK01000080">
    <property type="protein sequence ID" value="SCB71561.1"/>
    <property type="molecule type" value="Genomic_DNA"/>
</dbReference>
<accession>A0A1G4EXU4</accession>
<dbReference type="Proteomes" id="UP000195696">
    <property type="component" value="Unassembled WGS sequence"/>
</dbReference>
<evidence type="ECO:0000313" key="1">
    <source>
        <dbReference type="EMBL" id="SCB71561.1"/>
    </source>
</evidence>
<reference evidence="1 2" key="1">
    <citation type="submission" date="2016-08" db="EMBL/GenBank/DDBJ databases">
        <authorList>
            <person name="Seilhamer J.J."/>
        </authorList>
    </citation>
    <scope>NUCLEOTIDE SEQUENCE [LARGE SCALE GENOMIC DNA]</scope>
    <source>
        <strain evidence="1 2">SDA_GO95</strain>
    </source>
</reference>
<gene>
    <name evidence="1" type="ORF">BWGO95_05808</name>
</gene>